<keyword evidence="1" id="KW-1133">Transmembrane helix</keyword>
<gene>
    <name evidence="2" type="ORF">Asi02nite_77980</name>
</gene>
<feature type="transmembrane region" description="Helical" evidence="1">
    <location>
        <begin position="304"/>
        <end position="327"/>
    </location>
</feature>
<evidence type="ECO:0000256" key="1">
    <source>
        <dbReference type="SAM" id="Phobius"/>
    </source>
</evidence>
<keyword evidence="1" id="KW-0472">Membrane</keyword>
<accession>A0ABQ4D450</accession>
<reference evidence="2 3" key="1">
    <citation type="submission" date="2021-01" db="EMBL/GenBank/DDBJ databases">
        <title>Whole genome shotgun sequence of Asanoa siamensis NBRC 107932.</title>
        <authorList>
            <person name="Komaki H."/>
            <person name="Tamura T."/>
        </authorList>
    </citation>
    <scope>NUCLEOTIDE SEQUENCE [LARGE SCALE GENOMIC DNA]</scope>
    <source>
        <strain evidence="2 3">NBRC 107932</strain>
    </source>
</reference>
<feature type="transmembrane region" description="Helical" evidence="1">
    <location>
        <begin position="265"/>
        <end position="292"/>
    </location>
</feature>
<dbReference type="EMBL" id="BONE01000129">
    <property type="protein sequence ID" value="GIF78280.1"/>
    <property type="molecule type" value="Genomic_DNA"/>
</dbReference>
<feature type="transmembrane region" description="Helical" evidence="1">
    <location>
        <begin position="229"/>
        <end position="253"/>
    </location>
</feature>
<evidence type="ECO:0000313" key="3">
    <source>
        <dbReference type="Proteomes" id="UP000604117"/>
    </source>
</evidence>
<comment type="caution">
    <text evidence="2">The sequence shown here is derived from an EMBL/GenBank/DDBJ whole genome shotgun (WGS) entry which is preliminary data.</text>
</comment>
<keyword evidence="3" id="KW-1185">Reference proteome</keyword>
<protein>
    <submittedName>
        <fullName evidence="2">Uncharacterized protein</fullName>
    </submittedName>
</protein>
<dbReference type="RefSeq" id="WP_203719105.1">
    <property type="nucleotide sequence ID" value="NZ_BONE01000129.1"/>
</dbReference>
<sequence>MVDEDSEQPPLLRRYRWLLLAYPRWHRKLHGSDMLTALLDSAADNHRAGSAREAVTVTLDGLRCRLRIRGAGTRAFVVMLAIVGAGTFGAAASWIGWQSSAAPWPTIEHATVVGASLLPNGEPHTVTRRDDPIGPWGSDADSALLTVVGSPELRPGGVHLDYAQTPVVDRKAVYTQAANRLAASGWRVTMNEGRLVAERDGLRTTLWYVNRDASFDDAVVEVYPTPPRLAYGLGGLGAVMGVLFAWLVTAAASARSRRQSVVKRFALNAMAVVGAVVSVPACLLNLIALVVADANARAAPPWGGYQFALARPAAAIGVILLAGAFALSTTGKATRAPAKSSDDADGKALKAIAVATEWSEGAVS</sequence>
<evidence type="ECO:0000313" key="2">
    <source>
        <dbReference type="EMBL" id="GIF78280.1"/>
    </source>
</evidence>
<keyword evidence="1" id="KW-0812">Transmembrane</keyword>
<name>A0ABQ4D450_9ACTN</name>
<dbReference type="Proteomes" id="UP000604117">
    <property type="component" value="Unassembled WGS sequence"/>
</dbReference>
<feature type="transmembrane region" description="Helical" evidence="1">
    <location>
        <begin position="75"/>
        <end position="97"/>
    </location>
</feature>
<organism evidence="2 3">
    <name type="scientific">Asanoa siamensis</name>
    <dbReference type="NCBI Taxonomy" id="926357"/>
    <lineage>
        <taxon>Bacteria</taxon>
        <taxon>Bacillati</taxon>
        <taxon>Actinomycetota</taxon>
        <taxon>Actinomycetes</taxon>
        <taxon>Micromonosporales</taxon>
        <taxon>Micromonosporaceae</taxon>
        <taxon>Asanoa</taxon>
    </lineage>
</organism>
<proteinExistence type="predicted"/>